<dbReference type="Gene3D" id="3.90.1750.10">
    <property type="entry name" value="Hect, E3 ligase catalytic domains"/>
    <property type="match status" value="1"/>
</dbReference>
<feature type="domain" description="HECT" evidence="7">
    <location>
        <begin position="197"/>
        <end position="276"/>
    </location>
</feature>
<dbReference type="EMBL" id="DS114188">
    <property type="protein sequence ID" value="EAX89575.1"/>
    <property type="molecule type" value="Genomic_DNA"/>
</dbReference>
<keyword evidence="5 6" id="KW-0833">Ubl conjugation pathway</keyword>
<name>A2FZV3_TRIV3</name>
<dbReference type="Gene3D" id="3.30.2410.10">
    <property type="entry name" value="Hect, E3 ligase catalytic domain"/>
    <property type="match status" value="1"/>
</dbReference>
<dbReference type="InParanoid" id="A2FZV3"/>
<evidence type="ECO:0000256" key="2">
    <source>
        <dbReference type="ARBA" id="ARBA00004906"/>
    </source>
</evidence>
<dbReference type="GO" id="GO:0061630">
    <property type="term" value="F:ubiquitin protein ligase activity"/>
    <property type="evidence" value="ECO:0000318"/>
    <property type="project" value="GO_Central"/>
</dbReference>
<accession>A2FZV3</accession>
<dbReference type="GO" id="GO:0005737">
    <property type="term" value="C:cytoplasm"/>
    <property type="evidence" value="ECO:0000318"/>
    <property type="project" value="GO_Central"/>
</dbReference>
<feature type="domain" description="HECT" evidence="7">
    <location>
        <begin position="314"/>
        <end position="464"/>
    </location>
</feature>
<reference evidence="8" key="2">
    <citation type="journal article" date="2007" name="Science">
        <title>Draft genome sequence of the sexually transmitted pathogen Trichomonas vaginalis.</title>
        <authorList>
            <person name="Carlton J.M."/>
            <person name="Hirt R.P."/>
            <person name="Silva J.C."/>
            <person name="Delcher A.L."/>
            <person name="Schatz M."/>
            <person name="Zhao Q."/>
            <person name="Wortman J.R."/>
            <person name="Bidwell S.L."/>
            <person name="Alsmark U.C.M."/>
            <person name="Besteiro S."/>
            <person name="Sicheritz-Ponten T."/>
            <person name="Noel C.J."/>
            <person name="Dacks J.B."/>
            <person name="Foster P.G."/>
            <person name="Simillion C."/>
            <person name="Van de Peer Y."/>
            <person name="Miranda-Saavedra D."/>
            <person name="Barton G.J."/>
            <person name="Westrop G.D."/>
            <person name="Mueller S."/>
            <person name="Dessi D."/>
            <person name="Fiori P.L."/>
            <person name="Ren Q."/>
            <person name="Paulsen I."/>
            <person name="Zhang H."/>
            <person name="Bastida-Corcuera F.D."/>
            <person name="Simoes-Barbosa A."/>
            <person name="Brown M.T."/>
            <person name="Hayes R.D."/>
            <person name="Mukherjee M."/>
            <person name="Okumura C.Y."/>
            <person name="Schneider R."/>
            <person name="Smith A.J."/>
            <person name="Vanacova S."/>
            <person name="Villalvazo M."/>
            <person name="Haas B.J."/>
            <person name="Pertea M."/>
            <person name="Feldblyum T.V."/>
            <person name="Utterback T.R."/>
            <person name="Shu C.L."/>
            <person name="Osoegawa K."/>
            <person name="de Jong P.J."/>
            <person name="Hrdy I."/>
            <person name="Horvathova L."/>
            <person name="Zubacova Z."/>
            <person name="Dolezal P."/>
            <person name="Malik S.B."/>
            <person name="Logsdon J.M. Jr."/>
            <person name="Henze K."/>
            <person name="Gupta A."/>
            <person name="Wang C.C."/>
            <person name="Dunne R.L."/>
            <person name="Upcroft J.A."/>
            <person name="Upcroft P."/>
            <person name="White O."/>
            <person name="Salzberg S.L."/>
            <person name="Tang P."/>
            <person name="Chiu C.-H."/>
            <person name="Lee Y.-S."/>
            <person name="Embley T.M."/>
            <person name="Coombs G.H."/>
            <person name="Mottram J.C."/>
            <person name="Tachezy J."/>
            <person name="Fraser-Liggett C.M."/>
            <person name="Johnson P.J."/>
        </authorList>
    </citation>
    <scope>NUCLEOTIDE SEQUENCE [LARGE SCALE GENOMIC DNA]</scope>
    <source>
        <strain evidence="8">G3</strain>
    </source>
</reference>
<comment type="caution">
    <text evidence="6">Lacks conserved residue(s) required for the propagation of feature annotation.</text>
</comment>
<feature type="active site" description="Glycyl thioester intermediate" evidence="6">
    <location>
        <position position="433"/>
    </location>
</feature>
<evidence type="ECO:0000256" key="4">
    <source>
        <dbReference type="ARBA" id="ARBA00022679"/>
    </source>
</evidence>
<evidence type="ECO:0000313" key="8">
    <source>
        <dbReference type="EMBL" id="EAX89575.1"/>
    </source>
</evidence>
<dbReference type="InterPro" id="IPR035983">
    <property type="entry name" value="Hect_E3_ubiquitin_ligase"/>
</dbReference>
<dbReference type="Pfam" id="PF00632">
    <property type="entry name" value="HECT"/>
    <property type="match status" value="1"/>
</dbReference>
<dbReference type="SMART" id="SM00119">
    <property type="entry name" value="HECTc"/>
    <property type="match status" value="1"/>
</dbReference>
<protein>
    <recommendedName>
        <fullName evidence="3">HECT-type E3 ubiquitin transferase</fullName>
        <ecNumber evidence="3">2.3.2.26</ecNumber>
    </recommendedName>
</protein>
<keyword evidence="4" id="KW-0808">Transferase</keyword>
<dbReference type="PANTHER" id="PTHR11254:SF67">
    <property type="entry name" value="E3 UBIQUITIN-PROTEIN LIGASE HUWE1"/>
    <property type="match status" value="1"/>
</dbReference>
<dbReference type="eggNOG" id="KOG0940">
    <property type="taxonomic scope" value="Eukaryota"/>
</dbReference>
<dbReference type="PROSITE" id="PS50237">
    <property type="entry name" value="HECT"/>
    <property type="match status" value="2"/>
</dbReference>
<sequence length="464" mass="52963">MKGKENDIKAKLENTVMEGEKDPKFTAGRDINQLYNSTYGASQIGIFQAWNHGIFYEKTFVQGLKLFFSGVYKPLLVDYMLKNKICDAKIGDYPSIVLFFANIGLSTLTEVSDDYFDYSTPELNPIDNYFNDDANIKVGWLNDFRDWAAEGTIGYLKIDITRTHSHGVDYDSPNLIRIIDYLARDEAHFPSKIIAFRAKENKLMYFAEYEGTTGQDVGGMFRDSFFLMVNELMDVNIRYFIKPPSTLHCENNRLVPASNLPIKVASTIGSLIASAIATRNAHKAWNLPQFIWDSFVTNSDLSLLVDCDDESYFNSLKNIVNAMRSGFWKVIPLDKVKNFSGRFIEGLTCGVKKELDFNSFIAYFNPPARNCVVWPVFTQAISKFTSQEFSKLMGFITGNETPKNAKDFCLKLADKSTSYQDENRFALPFAHTCFNLIEIMPYKTPELLRQKLIICFSFQAEFND</sequence>
<evidence type="ECO:0000256" key="3">
    <source>
        <dbReference type="ARBA" id="ARBA00012485"/>
    </source>
</evidence>
<dbReference type="VEuPathDB" id="TrichDB:TVAGG3_0894490"/>
<dbReference type="Proteomes" id="UP000001542">
    <property type="component" value="Unassembled WGS sequence"/>
</dbReference>
<evidence type="ECO:0000259" key="7">
    <source>
        <dbReference type="PROSITE" id="PS50237"/>
    </source>
</evidence>
<dbReference type="OrthoDB" id="423283at2759"/>
<dbReference type="VEuPathDB" id="TrichDB:TVAGG3_0496330"/>
<dbReference type="STRING" id="5722.A2FZV3"/>
<dbReference type="SMR" id="A2FZV3"/>
<dbReference type="GO" id="GO:0006511">
    <property type="term" value="P:ubiquitin-dependent protein catabolic process"/>
    <property type="evidence" value="ECO:0000318"/>
    <property type="project" value="GO_Central"/>
</dbReference>
<dbReference type="InterPro" id="IPR050409">
    <property type="entry name" value="E3_ubiq-protein_ligase"/>
</dbReference>
<proteinExistence type="predicted"/>
<keyword evidence="9" id="KW-1185">Reference proteome</keyword>
<dbReference type="AlphaFoldDB" id="A2FZV3"/>
<comment type="pathway">
    <text evidence="2">Protein modification; protein ubiquitination.</text>
</comment>
<gene>
    <name evidence="8" type="ORF">TVAG_356900</name>
</gene>
<organism evidence="8 9">
    <name type="scientific">Trichomonas vaginalis (strain ATCC PRA-98 / G3)</name>
    <dbReference type="NCBI Taxonomy" id="412133"/>
    <lineage>
        <taxon>Eukaryota</taxon>
        <taxon>Metamonada</taxon>
        <taxon>Parabasalia</taxon>
        <taxon>Trichomonadida</taxon>
        <taxon>Trichomonadidae</taxon>
        <taxon>Trichomonas</taxon>
    </lineage>
</organism>
<evidence type="ECO:0000256" key="5">
    <source>
        <dbReference type="ARBA" id="ARBA00022786"/>
    </source>
</evidence>
<dbReference type="VEuPathDB" id="TrichDB:TVAG_356900"/>
<dbReference type="InterPro" id="IPR000569">
    <property type="entry name" value="HECT_dom"/>
</dbReference>
<dbReference type="EC" id="2.3.2.26" evidence="3"/>
<evidence type="ECO:0000313" key="9">
    <source>
        <dbReference type="Proteomes" id="UP000001542"/>
    </source>
</evidence>
<dbReference type="PANTHER" id="PTHR11254">
    <property type="entry name" value="HECT DOMAIN UBIQUITIN-PROTEIN LIGASE"/>
    <property type="match status" value="1"/>
</dbReference>
<reference evidence="8" key="1">
    <citation type="submission" date="2006-10" db="EMBL/GenBank/DDBJ databases">
        <authorList>
            <person name="Amadeo P."/>
            <person name="Zhao Q."/>
            <person name="Wortman J."/>
            <person name="Fraser-Liggett C."/>
            <person name="Carlton J."/>
        </authorList>
    </citation>
    <scope>NUCLEOTIDE SEQUENCE</scope>
    <source>
        <strain evidence="8">G3</strain>
    </source>
</reference>
<evidence type="ECO:0000256" key="6">
    <source>
        <dbReference type="PROSITE-ProRule" id="PRU00104"/>
    </source>
</evidence>
<comment type="catalytic activity">
    <reaction evidence="1">
        <text>S-ubiquitinyl-[E2 ubiquitin-conjugating enzyme]-L-cysteine + [acceptor protein]-L-lysine = [E2 ubiquitin-conjugating enzyme]-L-cysteine + N(6)-ubiquitinyl-[acceptor protein]-L-lysine.</text>
        <dbReference type="EC" id="2.3.2.26"/>
    </reaction>
</comment>
<evidence type="ECO:0000256" key="1">
    <source>
        <dbReference type="ARBA" id="ARBA00000885"/>
    </source>
</evidence>
<dbReference type="SUPFAM" id="SSF56204">
    <property type="entry name" value="Hect, E3 ligase catalytic domain"/>
    <property type="match status" value="1"/>
</dbReference>